<gene>
    <name evidence="1" type="ORF">PENTCL1PPCAC_9902</name>
</gene>
<organism evidence="1 2">
    <name type="scientific">Pristionchus entomophagus</name>
    <dbReference type="NCBI Taxonomy" id="358040"/>
    <lineage>
        <taxon>Eukaryota</taxon>
        <taxon>Metazoa</taxon>
        <taxon>Ecdysozoa</taxon>
        <taxon>Nematoda</taxon>
        <taxon>Chromadorea</taxon>
        <taxon>Rhabditida</taxon>
        <taxon>Rhabditina</taxon>
        <taxon>Diplogasteromorpha</taxon>
        <taxon>Diplogasteroidea</taxon>
        <taxon>Neodiplogasteridae</taxon>
        <taxon>Pristionchus</taxon>
    </lineage>
</organism>
<sequence length="148" mass="15664">FNTTQPDGMTANTILTPTITPTVIPGMTTATVTSTTTTTSAPTTTTTVASTDCCPALMVTPTQSEFPNGNMTFTYNNNACRSTVSAFCTEDLAFDLFAAIVANGDNWLDYRQTSVTYPGTCNGGTWFMSNSSAIPPLAIVTLECRLTN</sequence>
<keyword evidence="2" id="KW-1185">Reference proteome</keyword>
<reference evidence="1" key="1">
    <citation type="submission" date="2023-10" db="EMBL/GenBank/DDBJ databases">
        <title>Genome assembly of Pristionchus species.</title>
        <authorList>
            <person name="Yoshida K."/>
            <person name="Sommer R.J."/>
        </authorList>
    </citation>
    <scope>NUCLEOTIDE SEQUENCE</scope>
    <source>
        <strain evidence="1">RS0144</strain>
    </source>
</reference>
<proteinExistence type="predicted"/>
<feature type="non-terminal residue" evidence="1">
    <location>
        <position position="148"/>
    </location>
</feature>
<comment type="caution">
    <text evidence="1">The sequence shown here is derived from an EMBL/GenBank/DDBJ whole genome shotgun (WGS) entry which is preliminary data.</text>
</comment>
<evidence type="ECO:0000313" key="1">
    <source>
        <dbReference type="EMBL" id="GMS87727.1"/>
    </source>
</evidence>
<dbReference type="Proteomes" id="UP001432027">
    <property type="component" value="Unassembled WGS sequence"/>
</dbReference>
<dbReference type="EMBL" id="BTSX01000003">
    <property type="protein sequence ID" value="GMS87727.1"/>
    <property type="molecule type" value="Genomic_DNA"/>
</dbReference>
<evidence type="ECO:0000313" key="2">
    <source>
        <dbReference type="Proteomes" id="UP001432027"/>
    </source>
</evidence>
<dbReference type="AlphaFoldDB" id="A0AAV5SY85"/>
<evidence type="ECO:0008006" key="3">
    <source>
        <dbReference type="Google" id="ProtNLM"/>
    </source>
</evidence>
<feature type="non-terminal residue" evidence="1">
    <location>
        <position position="1"/>
    </location>
</feature>
<accession>A0AAV5SY85</accession>
<protein>
    <recommendedName>
        <fullName evidence="3">C6 domain-containing protein</fullName>
    </recommendedName>
</protein>
<name>A0AAV5SY85_9BILA</name>